<proteinExistence type="predicted"/>
<organism evidence="1 2">
    <name type="scientific">Opisthorchis felineus</name>
    <dbReference type="NCBI Taxonomy" id="147828"/>
    <lineage>
        <taxon>Eukaryota</taxon>
        <taxon>Metazoa</taxon>
        <taxon>Spiralia</taxon>
        <taxon>Lophotrochozoa</taxon>
        <taxon>Platyhelminthes</taxon>
        <taxon>Trematoda</taxon>
        <taxon>Digenea</taxon>
        <taxon>Opisthorchiida</taxon>
        <taxon>Opisthorchiata</taxon>
        <taxon>Opisthorchiidae</taxon>
        <taxon>Opisthorchis</taxon>
    </lineage>
</organism>
<comment type="caution">
    <text evidence="1">The sequence shown here is derived from an EMBL/GenBank/DDBJ whole genome shotgun (WGS) entry which is preliminary data.</text>
</comment>
<name>A0A4S2LHT5_OPIFE</name>
<dbReference type="AlphaFoldDB" id="A0A4S2LHT5"/>
<protein>
    <submittedName>
        <fullName evidence="1">Uncharacterized protein</fullName>
    </submittedName>
</protein>
<evidence type="ECO:0000313" key="2">
    <source>
        <dbReference type="Proteomes" id="UP000308267"/>
    </source>
</evidence>
<accession>A0A4S2LHT5</accession>
<keyword evidence="2" id="KW-1185">Reference proteome</keyword>
<dbReference type="Proteomes" id="UP000308267">
    <property type="component" value="Unassembled WGS sequence"/>
</dbReference>
<gene>
    <name evidence="1" type="ORF">CRM22_008774</name>
</gene>
<dbReference type="EMBL" id="SJOL01008635">
    <property type="protein sequence ID" value="TGZ59977.1"/>
    <property type="molecule type" value="Genomic_DNA"/>
</dbReference>
<evidence type="ECO:0000313" key="1">
    <source>
        <dbReference type="EMBL" id="TGZ59977.1"/>
    </source>
</evidence>
<reference evidence="1 2" key="1">
    <citation type="journal article" date="2019" name="BMC Genomics">
        <title>New insights from Opisthorchis felineus genome: update on genomics of the epidemiologically important liver flukes.</title>
        <authorList>
            <person name="Ershov N.I."/>
            <person name="Mordvinov V.A."/>
            <person name="Prokhortchouk E.B."/>
            <person name="Pakharukova M.Y."/>
            <person name="Gunbin K.V."/>
            <person name="Ustyantsev K."/>
            <person name="Genaev M.A."/>
            <person name="Blinov A.G."/>
            <person name="Mazur A."/>
            <person name="Boulygina E."/>
            <person name="Tsygankova S."/>
            <person name="Khrameeva E."/>
            <person name="Chekanov N."/>
            <person name="Fan G."/>
            <person name="Xiao A."/>
            <person name="Zhang H."/>
            <person name="Xu X."/>
            <person name="Yang H."/>
            <person name="Solovyev V."/>
            <person name="Lee S.M."/>
            <person name="Liu X."/>
            <person name="Afonnikov D.A."/>
            <person name="Skryabin K.G."/>
        </authorList>
    </citation>
    <scope>NUCLEOTIDE SEQUENCE [LARGE SCALE GENOMIC DNA]</scope>
    <source>
        <strain evidence="1">AK-0245</strain>
        <tissue evidence="1">Whole organism</tissue>
    </source>
</reference>
<sequence>MYPYTWVPQQYLSSQPTALSRPMTRKTFESIRDTVYWSASRYSEQRALQPPHFLFCHVTPDAPKASSTSLLAERLGGDPQADYFSFRTLANFQLPSCFCSSALKFLCICVRCSTFYPPPKHVCSLRFLSSVIYCLVLLSNILRDGNGFVTNR</sequence>